<dbReference type="Gene3D" id="3.10.120.10">
    <property type="entry name" value="Cytochrome b5-like heme/steroid binding domain"/>
    <property type="match status" value="1"/>
</dbReference>
<dbReference type="Proteomes" id="UP001642482">
    <property type="component" value="Unassembled WGS sequence"/>
</dbReference>
<name>A0ABP0ASM4_9PEZI</name>
<evidence type="ECO:0000256" key="2">
    <source>
        <dbReference type="ARBA" id="ARBA00022723"/>
    </source>
</evidence>
<keyword evidence="3" id="KW-0408">Iron</keyword>
<dbReference type="SUPFAM" id="SSF55856">
    <property type="entry name" value="Cytochrome b5-like heme/steroid binding domain"/>
    <property type="match status" value="1"/>
</dbReference>
<dbReference type="PANTHER" id="PTHR19359:SF14">
    <property type="entry name" value="CYTOCHROME B5 A"/>
    <property type="match status" value="1"/>
</dbReference>
<gene>
    <name evidence="6" type="ORF">SEUCBS140593_000776</name>
</gene>
<dbReference type="InterPro" id="IPR036400">
    <property type="entry name" value="Cyt_B5-like_heme/steroid_sf"/>
</dbReference>
<accession>A0ABP0ASM4</accession>
<dbReference type="PROSITE" id="PS50255">
    <property type="entry name" value="CYTOCHROME_B5_2"/>
    <property type="match status" value="1"/>
</dbReference>
<organism evidence="6 7">
    <name type="scientific">Sporothrix eucalyptigena</name>
    <dbReference type="NCBI Taxonomy" id="1812306"/>
    <lineage>
        <taxon>Eukaryota</taxon>
        <taxon>Fungi</taxon>
        <taxon>Dikarya</taxon>
        <taxon>Ascomycota</taxon>
        <taxon>Pezizomycotina</taxon>
        <taxon>Sordariomycetes</taxon>
        <taxon>Sordariomycetidae</taxon>
        <taxon>Ophiostomatales</taxon>
        <taxon>Ophiostomataceae</taxon>
        <taxon>Sporothrix</taxon>
    </lineage>
</organism>
<keyword evidence="1" id="KW-0349">Heme</keyword>
<evidence type="ECO:0000259" key="5">
    <source>
        <dbReference type="PROSITE" id="PS50255"/>
    </source>
</evidence>
<dbReference type="Pfam" id="PF00173">
    <property type="entry name" value="Cyt-b5"/>
    <property type="match status" value="1"/>
</dbReference>
<sequence>MSKSFTVAEVAKHKTEDAGLYIIVDNGVYDITGFADEHPGGAKILKRMAGRDASKQFWKYHSAKVLDKYTERLKVGTVGEAAKL</sequence>
<dbReference type="PRINTS" id="PR00363">
    <property type="entry name" value="CYTOCHROMEB5"/>
</dbReference>
<evidence type="ECO:0000256" key="3">
    <source>
        <dbReference type="ARBA" id="ARBA00023004"/>
    </source>
</evidence>
<dbReference type="InterPro" id="IPR001199">
    <property type="entry name" value="Cyt_B5-like_heme/steroid-bd"/>
</dbReference>
<proteinExistence type="inferred from homology"/>
<keyword evidence="7" id="KW-1185">Reference proteome</keyword>
<feature type="domain" description="Cytochrome b5 heme-binding" evidence="5">
    <location>
        <begin position="2"/>
        <end position="79"/>
    </location>
</feature>
<dbReference type="EMBL" id="CAWUHD010000004">
    <property type="protein sequence ID" value="CAK7210267.1"/>
    <property type="molecule type" value="Genomic_DNA"/>
</dbReference>
<keyword evidence="2" id="KW-0479">Metal-binding</keyword>
<evidence type="ECO:0000256" key="4">
    <source>
        <dbReference type="ARBA" id="ARBA00038168"/>
    </source>
</evidence>
<protein>
    <recommendedName>
        <fullName evidence="5">Cytochrome b5 heme-binding domain-containing protein</fullName>
    </recommendedName>
</protein>
<evidence type="ECO:0000256" key="1">
    <source>
        <dbReference type="ARBA" id="ARBA00022617"/>
    </source>
</evidence>
<dbReference type="PANTHER" id="PTHR19359">
    <property type="entry name" value="CYTOCHROME B5"/>
    <property type="match status" value="1"/>
</dbReference>
<evidence type="ECO:0000313" key="7">
    <source>
        <dbReference type="Proteomes" id="UP001642482"/>
    </source>
</evidence>
<dbReference type="SMART" id="SM01117">
    <property type="entry name" value="Cyt-b5"/>
    <property type="match status" value="1"/>
</dbReference>
<evidence type="ECO:0000313" key="6">
    <source>
        <dbReference type="EMBL" id="CAK7210267.1"/>
    </source>
</evidence>
<comment type="similarity">
    <text evidence="4">Belongs to the cytochrome b5 family.</text>
</comment>
<comment type="caution">
    <text evidence="6">The sequence shown here is derived from an EMBL/GenBank/DDBJ whole genome shotgun (WGS) entry which is preliminary data.</text>
</comment>
<dbReference type="InterPro" id="IPR050668">
    <property type="entry name" value="Cytochrome_b5"/>
</dbReference>
<reference evidence="6 7" key="1">
    <citation type="submission" date="2024-01" db="EMBL/GenBank/DDBJ databases">
        <authorList>
            <person name="Allen C."/>
            <person name="Tagirdzhanova G."/>
        </authorList>
    </citation>
    <scope>NUCLEOTIDE SEQUENCE [LARGE SCALE GENOMIC DNA]</scope>
</reference>